<reference evidence="1" key="1">
    <citation type="submission" date="2015-04" db="UniProtKB">
        <authorList>
            <consortium name="EnsemblPlants"/>
        </authorList>
    </citation>
    <scope>IDENTIFICATION</scope>
</reference>
<sequence>MPSMPSSPSVSLTPSFNSKHALRDRFTCSLAELLQCFGWDLAAVDIDYHGVDYSRPSHCWHDTRTFDRGCRNCFGPDESTEGDGPYQAHSEKSGVKVIIHLNIHIFISVESGTFVR</sequence>
<organism evidence="1">
    <name type="scientific">Oryza punctata</name>
    <name type="common">Red rice</name>
    <dbReference type="NCBI Taxonomy" id="4537"/>
    <lineage>
        <taxon>Eukaryota</taxon>
        <taxon>Viridiplantae</taxon>
        <taxon>Streptophyta</taxon>
        <taxon>Embryophyta</taxon>
        <taxon>Tracheophyta</taxon>
        <taxon>Spermatophyta</taxon>
        <taxon>Magnoliopsida</taxon>
        <taxon>Liliopsida</taxon>
        <taxon>Poales</taxon>
        <taxon>Poaceae</taxon>
        <taxon>BOP clade</taxon>
        <taxon>Oryzoideae</taxon>
        <taxon>Oryzeae</taxon>
        <taxon>Oryzinae</taxon>
        <taxon>Oryza</taxon>
    </lineage>
</organism>
<dbReference type="Gramene" id="OPUNC02G11200.1">
    <property type="protein sequence ID" value="OPUNC02G11200.1"/>
    <property type="gene ID" value="OPUNC02G11200"/>
</dbReference>
<dbReference type="EnsemblPlants" id="OPUNC02G11200.1">
    <property type="protein sequence ID" value="OPUNC02G11200.1"/>
    <property type="gene ID" value="OPUNC02G11200"/>
</dbReference>
<protein>
    <submittedName>
        <fullName evidence="1">Uncharacterized protein</fullName>
    </submittedName>
</protein>
<accession>A0A0E0JYJ9</accession>
<proteinExistence type="predicted"/>
<dbReference type="AlphaFoldDB" id="A0A0E0JYJ9"/>
<keyword evidence="2" id="KW-1185">Reference proteome</keyword>
<dbReference type="Proteomes" id="UP000026962">
    <property type="component" value="Chromosome 2"/>
</dbReference>
<evidence type="ECO:0000313" key="1">
    <source>
        <dbReference type="EnsemblPlants" id="OPUNC02G11200.1"/>
    </source>
</evidence>
<name>A0A0E0JYJ9_ORYPU</name>
<evidence type="ECO:0000313" key="2">
    <source>
        <dbReference type="Proteomes" id="UP000026962"/>
    </source>
</evidence>
<reference evidence="1" key="2">
    <citation type="submission" date="2018-05" db="EMBL/GenBank/DDBJ databases">
        <title>OpunRS2 (Oryza punctata Reference Sequence Version 2).</title>
        <authorList>
            <person name="Zhang J."/>
            <person name="Kudrna D."/>
            <person name="Lee S."/>
            <person name="Talag J."/>
            <person name="Welchert J."/>
            <person name="Wing R.A."/>
        </authorList>
    </citation>
    <scope>NUCLEOTIDE SEQUENCE [LARGE SCALE GENOMIC DNA]</scope>
</reference>
<dbReference type="HOGENOM" id="CLU_2100886_0_0_1"/>